<gene>
    <name evidence="1" type="ORF">CAGA_01300</name>
</gene>
<dbReference type="SUPFAM" id="SSF109604">
    <property type="entry name" value="HD-domain/PDEase-like"/>
    <property type="match status" value="1"/>
</dbReference>
<dbReference type="Gene3D" id="1.10.3210.10">
    <property type="entry name" value="Hypothetical protein af1432"/>
    <property type="match status" value="1"/>
</dbReference>
<evidence type="ECO:0008006" key="3">
    <source>
        <dbReference type="Google" id="ProtNLM"/>
    </source>
</evidence>
<dbReference type="EMBL" id="SRMQ01000001">
    <property type="protein sequence ID" value="TGJ77735.1"/>
    <property type="molecule type" value="Genomic_DNA"/>
</dbReference>
<dbReference type="AlphaFoldDB" id="A0A4Z0YE65"/>
<accession>A0A4Z0YE65</accession>
<name>A0A4Z0YE65_9FIRM</name>
<comment type="caution">
    <text evidence="1">The sequence shown here is derived from an EMBL/GenBank/DDBJ whole genome shotgun (WGS) entry which is preliminary data.</text>
</comment>
<sequence>MIYDYTSTKSEMSNLKLTAEEKQFFKSCAEELLNSDDVQLMDTFIQHADVSCLKHSISVAYLSFWICRKLNLQVDYRSIIRGALLHDFFLYDWHNTKNPIGLHGFKHPLTALANAEKHFLLNELEKDIIVKHMWPLTVKFPKYKEAYIVSFSDKFCSIAEILRISSVTESY</sequence>
<evidence type="ECO:0000313" key="1">
    <source>
        <dbReference type="EMBL" id="TGJ77735.1"/>
    </source>
</evidence>
<protein>
    <recommendedName>
        <fullName evidence="3">HD domain protein</fullName>
    </recommendedName>
</protein>
<reference evidence="1 2" key="1">
    <citation type="submission" date="2019-04" db="EMBL/GenBank/DDBJ databases">
        <authorList>
            <person name="Poehlein A."/>
            <person name="Bengelsdorf F.R."/>
            <person name="Duerre P."/>
            <person name="Daniel R."/>
        </authorList>
    </citation>
    <scope>NUCLEOTIDE SEQUENCE [LARGE SCALE GENOMIC DNA]</scope>
    <source>
        <strain evidence="1 2">BS-1</strain>
    </source>
</reference>
<evidence type="ECO:0000313" key="2">
    <source>
        <dbReference type="Proteomes" id="UP000297714"/>
    </source>
</evidence>
<dbReference type="Proteomes" id="UP000297714">
    <property type="component" value="Unassembled WGS sequence"/>
</dbReference>
<keyword evidence="2" id="KW-1185">Reference proteome</keyword>
<proteinExistence type="predicted"/>
<organism evidence="1 2">
    <name type="scientific">Caproiciproducens galactitolivorans</name>
    <dbReference type="NCBI Taxonomy" id="642589"/>
    <lineage>
        <taxon>Bacteria</taxon>
        <taxon>Bacillati</taxon>
        <taxon>Bacillota</taxon>
        <taxon>Clostridia</taxon>
        <taxon>Eubacteriales</taxon>
        <taxon>Acutalibacteraceae</taxon>
        <taxon>Caproiciproducens</taxon>
    </lineage>
</organism>